<sequence>MFARAALYRLHAARELRGHDAQRGQGMSEYALILVLVAIAVIVALTALGTKITSVFTRITTSLGG</sequence>
<dbReference type="EMBL" id="JAEKNR010000145">
    <property type="protein sequence ID" value="MBJ7599234.1"/>
    <property type="molecule type" value="Genomic_DNA"/>
</dbReference>
<feature type="transmembrane region" description="Helical" evidence="1">
    <location>
        <begin position="30"/>
        <end position="48"/>
    </location>
</feature>
<evidence type="ECO:0000313" key="2">
    <source>
        <dbReference type="EMBL" id="MBJ7599234.1"/>
    </source>
</evidence>
<keyword evidence="1" id="KW-0472">Membrane</keyword>
<dbReference type="InterPro" id="IPR007047">
    <property type="entry name" value="Flp_Fap"/>
</dbReference>
<organism evidence="2 3">
    <name type="scientific">Candidatus Nephthysia bennettiae</name>
    <dbReference type="NCBI Taxonomy" id="3127016"/>
    <lineage>
        <taxon>Bacteria</taxon>
        <taxon>Bacillati</taxon>
        <taxon>Candidatus Dormiibacterota</taxon>
        <taxon>Candidatus Dormibacteria</taxon>
        <taxon>Candidatus Dormibacterales</taxon>
        <taxon>Candidatus Dormibacteraceae</taxon>
        <taxon>Candidatus Nephthysia</taxon>
    </lineage>
</organism>
<gene>
    <name evidence="2" type="ORF">JF922_14315</name>
</gene>
<protein>
    <submittedName>
        <fullName evidence="2">Flp family type IVb pilin</fullName>
    </submittedName>
</protein>
<evidence type="ECO:0000313" key="3">
    <source>
        <dbReference type="Proteomes" id="UP000612893"/>
    </source>
</evidence>
<dbReference type="Pfam" id="PF04964">
    <property type="entry name" value="Flp_Fap"/>
    <property type="match status" value="1"/>
</dbReference>
<keyword evidence="1" id="KW-0812">Transmembrane</keyword>
<name>A0A934K5H3_9BACT</name>
<keyword evidence="1" id="KW-1133">Transmembrane helix</keyword>
<reference evidence="2" key="1">
    <citation type="submission" date="2020-10" db="EMBL/GenBank/DDBJ databases">
        <title>Ca. Dormibacterota MAGs.</title>
        <authorList>
            <person name="Montgomery K."/>
        </authorList>
    </citation>
    <scope>NUCLEOTIDE SEQUENCE [LARGE SCALE GENOMIC DNA]</scope>
    <source>
        <strain evidence="2">SC8812_S17_10</strain>
    </source>
</reference>
<keyword evidence="3" id="KW-1185">Reference proteome</keyword>
<dbReference type="AlphaFoldDB" id="A0A934K5H3"/>
<evidence type="ECO:0000256" key="1">
    <source>
        <dbReference type="SAM" id="Phobius"/>
    </source>
</evidence>
<dbReference type="Proteomes" id="UP000612893">
    <property type="component" value="Unassembled WGS sequence"/>
</dbReference>
<proteinExistence type="predicted"/>
<accession>A0A934K5H3</accession>
<comment type="caution">
    <text evidence="2">The sequence shown here is derived from an EMBL/GenBank/DDBJ whole genome shotgun (WGS) entry which is preliminary data.</text>
</comment>